<name>A0A6P1NIK8_9MICC</name>
<evidence type="ECO:0000313" key="3">
    <source>
        <dbReference type="Proteomes" id="UP000464186"/>
    </source>
</evidence>
<protein>
    <recommendedName>
        <fullName evidence="1">SHOCT domain-containing protein</fullName>
    </recommendedName>
</protein>
<evidence type="ECO:0000313" key="2">
    <source>
        <dbReference type="EMBL" id="QHK18953.1"/>
    </source>
</evidence>
<evidence type="ECO:0000259" key="1">
    <source>
        <dbReference type="Pfam" id="PF09851"/>
    </source>
</evidence>
<dbReference type="KEGG" id="psey:GU243_03350"/>
<accession>A0A6P1NIK8</accession>
<gene>
    <name evidence="2" type="ORF">GU243_03350</name>
</gene>
<organism evidence="2 3">
    <name type="scientific">Pseudarthrobacter psychrotolerans</name>
    <dbReference type="NCBI Taxonomy" id="2697569"/>
    <lineage>
        <taxon>Bacteria</taxon>
        <taxon>Bacillati</taxon>
        <taxon>Actinomycetota</taxon>
        <taxon>Actinomycetes</taxon>
        <taxon>Micrococcales</taxon>
        <taxon>Micrococcaceae</taxon>
        <taxon>Pseudarthrobacter</taxon>
    </lineage>
</organism>
<dbReference type="EMBL" id="CP047898">
    <property type="protein sequence ID" value="QHK18953.1"/>
    <property type="molecule type" value="Genomic_DNA"/>
</dbReference>
<dbReference type="Proteomes" id="UP000464186">
    <property type="component" value="Chromosome"/>
</dbReference>
<proteinExistence type="predicted"/>
<dbReference type="Pfam" id="PF09851">
    <property type="entry name" value="SHOCT"/>
    <property type="match status" value="1"/>
</dbReference>
<feature type="domain" description="SHOCT" evidence="1">
    <location>
        <begin position="56"/>
        <end position="82"/>
    </location>
</feature>
<keyword evidence="3" id="KW-1185">Reference proteome</keyword>
<dbReference type="AlphaFoldDB" id="A0A6P1NIK8"/>
<reference evidence="2 3" key="1">
    <citation type="submission" date="2020-01" db="EMBL/GenBank/DDBJ databases">
        <title>Pseudarthrobacter psychrotolerans sp. nov., isolated from antarctic soil.</title>
        <authorList>
            <person name="Shin Y."/>
            <person name="Park W."/>
        </authorList>
    </citation>
    <scope>NUCLEOTIDE SEQUENCE [LARGE SCALE GENOMIC DNA]</scope>
    <source>
        <strain evidence="2 3">YJ56</strain>
    </source>
</reference>
<dbReference type="InterPro" id="IPR018649">
    <property type="entry name" value="SHOCT"/>
</dbReference>
<sequence>MSMPLGIAVAVLGAIVLSLYAVTRNKTRKASASARAGRLWTKSVSKENANESIASELALLADLYSRGALTAEEFVAAKRRVLDS</sequence>